<gene>
    <name evidence="1" type="ORF">BG006_002183</name>
</gene>
<evidence type="ECO:0000313" key="2">
    <source>
        <dbReference type="Proteomes" id="UP000696485"/>
    </source>
</evidence>
<dbReference type="AlphaFoldDB" id="A0A9P5ST10"/>
<organism evidence="1 2">
    <name type="scientific">Podila minutissima</name>
    <dbReference type="NCBI Taxonomy" id="64525"/>
    <lineage>
        <taxon>Eukaryota</taxon>
        <taxon>Fungi</taxon>
        <taxon>Fungi incertae sedis</taxon>
        <taxon>Mucoromycota</taxon>
        <taxon>Mortierellomycotina</taxon>
        <taxon>Mortierellomycetes</taxon>
        <taxon>Mortierellales</taxon>
        <taxon>Mortierellaceae</taxon>
        <taxon>Podila</taxon>
    </lineage>
</organism>
<dbReference type="EMBL" id="JAAAUY010000149">
    <property type="protein sequence ID" value="KAF9334426.1"/>
    <property type="molecule type" value="Genomic_DNA"/>
</dbReference>
<dbReference type="Proteomes" id="UP000696485">
    <property type="component" value="Unassembled WGS sequence"/>
</dbReference>
<name>A0A9P5ST10_9FUNG</name>
<dbReference type="Gene3D" id="3.80.10.10">
    <property type="entry name" value="Ribonuclease Inhibitor"/>
    <property type="match status" value="1"/>
</dbReference>
<comment type="caution">
    <text evidence="1">The sequence shown here is derived from an EMBL/GenBank/DDBJ whole genome shotgun (WGS) entry which is preliminary data.</text>
</comment>
<reference evidence="1" key="1">
    <citation type="journal article" date="2020" name="Fungal Divers.">
        <title>Resolving the Mortierellaceae phylogeny through synthesis of multi-gene phylogenetics and phylogenomics.</title>
        <authorList>
            <person name="Vandepol N."/>
            <person name="Liber J."/>
            <person name="Desiro A."/>
            <person name="Na H."/>
            <person name="Kennedy M."/>
            <person name="Barry K."/>
            <person name="Grigoriev I.V."/>
            <person name="Miller A.N."/>
            <person name="O'Donnell K."/>
            <person name="Stajich J.E."/>
            <person name="Bonito G."/>
        </authorList>
    </citation>
    <scope>NUCLEOTIDE SEQUENCE</scope>
    <source>
        <strain evidence="1">NVP1</strain>
    </source>
</reference>
<keyword evidence="2" id="KW-1185">Reference proteome</keyword>
<evidence type="ECO:0008006" key="3">
    <source>
        <dbReference type="Google" id="ProtNLM"/>
    </source>
</evidence>
<protein>
    <recommendedName>
        <fullName evidence="3">F-box domain-containing protein</fullName>
    </recommendedName>
</protein>
<dbReference type="SUPFAM" id="SSF52047">
    <property type="entry name" value="RNI-like"/>
    <property type="match status" value="1"/>
</dbReference>
<proteinExistence type="predicted"/>
<sequence length="509" mass="57959">MTTPHHPLLMPEILAIIANTCFPEWHTYILLRDDQHTIIPPESFNDILACLQVCRTWNAVFSSALYNTHTYSSKQTIAAPSHTTIAKHAHLVRAFVCYYKDLGRNDIALPCHDVQFPNLDQLVLFDRTEITRSLEDIVSTHVPNRSRLHCFQWSRTAYLRQEMPEPAIQTLLTFENLQDLGLFGWTLLDDRFPQILTNVHNTLTTLTVSRLHGFDVLPQDLILPKLKALNLHFAWAESEALVKLPTVCPVLEEIHLIVDTLFDGNVLAESLARHCPALKKLTYREGYSVAFEQGCFIEDDEYAALVASPQHLEFVELGLPGLSEMVASALVSHGESLVHLDLRMCRGLVLDADQVLKILTSCTQLKHVKLQEVDGSARSVIKPLIAEPWVCTGLKTLVINGYTPLRVLPQSTSWAKRGGTDKDKKEEGGIVDLSFSPLFFVDQGWYLDPNDSMREAEYDWDIKQRLMVHLAPLPLERLELQEIEFYREEIIVSEDEDQEEEEEENTEDD</sequence>
<evidence type="ECO:0000313" key="1">
    <source>
        <dbReference type="EMBL" id="KAF9334426.1"/>
    </source>
</evidence>
<accession>A0A9P5ST10</accession>
<dbReference type="InterPro" id="IPR032675">
    <property type="entry name" value="LRR_dom_sf"/>
</dbReference>